<feature type="transmembrane region" description="Helical" evidence="5">
    <location>
        <begin position="203"/>
        <end position="223"/>
    </location>
</feature>
<dbReference type="EMBL" id="CP015163">
    <property type="protein sequence ID" value="AXB48214.1"/>
    <property type="molecule type" value="Genomic_DNA"/>
</dbReference>
<dbReference type="PANTHER" id="PTHR23526">
    <property type="entry name" value="INTEGRAL MEMBRANE TRANSPORT PROTEIN-RELATED"/>
    <property type="match status" value="1"/>
</dbReference>
<accession>A0A344LJJ0</accession>
<dbReference type="GO" id="GO:0022857">
    <property type="term" value="F:transmembrane transporter activity"/>
    <property type="evidence" value="ECO:0007669"/>
    <property type="project" value="InterPro"/>
</dbReference>
<dbReference type="PRINTS" id="PR01035">
    <property type="entry name" value="TCRTETA"/>
</dbReference>
<feature type="transmembrane region" description="Helical" evidence="5">
    <location>
        <begin position="117"/>
        <end position="140"/>
    </location>
</feature>
<proteinExistence type="predicted"/>
<feature type="transmembrane region" description="Helical" evidence="5">
    <location>
        <begin position="264"/>
        <end position="284"/>
    </location>
</feature>
<keyword evidence="2 5" id="KW-0812">Transmembrane</keyword>
<dbReference type="PROSITE" id="PS50850">
    <property type="entry name" value="MFS"/>
    <property type="match status" value="1"/>
</dbReference>
<keyword evidence="3 5" id="KW-1133">Transmembrane helix</keyword>
<feature type="transmembrane region" description="Helical" evidence="5">
    <location>
        <begin position="20"/>
        <end position="44"/>
    </location>
</feature>
<evidence type="ECO:0000256" key="5">
    <source>
        <dbReference type="SAM" id="Phobius"/>
    </source>
</evidence>
<protein>
    <recommendedName>
        <fullName evidence="6">Major facilitator superfamily (MFS) profile domain-containing protein</fullName>
    </recommendedName>
</protein>
<dbReference type="KEGG" id="aab:A4R43_02025"/>
<comment type="subcellular location">
    <subcellularLocation>
        <location evidence="1">Cell membrane</location>
        <topology evidence="1">Multi-pass membrane protein</topology>
    </subcellularLocation>
</comment>
<name>A0A344LJJ0_9PSEU</name>
<dbReference type="Gene3D" id="1.20.1250.20">
    <property type="entry name" value="MFS general substrate transporter like domains"/>
    <property type="match status" value="1"/>
</dbReference>
<dbReference type="SUPFAM" id="SSF103473">
    <property type="entry name" value="MFS general substrate transporter"/>
    <property type="match status" value="1"/>
</dbReference>
<evidence type="ECO:0000313" key="8">
    <source>
        <dbReference type="Proteomes" id="UP000250434"/>
    </source>
</evidence>
<dbReference type="InterPro" id="IPR036259">
    <property type="entry name" value="MFS_trans_sf"/>
</dbReference>
<evidence type="ECO:0000256" key="1">
    <source>
        <dbReference type="ARBA" id="ARBA00004651"/>
    </source>
</evidence>
<feature type="transmembrane region" description="Helical" evidence="5">
    <location>
        <begin position="290"/>
        <end position="312"/>
    </location>
</feature>
<feature type="transmembrane region" description="Helical" evidence="5">
    <location>
        <begin position="152"/>
        <end position="172"/>
    </location>
</feature>
<evidence type="ECO:0000256" key="3">
    <source>
        <dbReference type="ARBA" id="ARBA00022989"/>
    </source>
</evidence>
<organism evidence="7 8">
    <name type="scientific">Amycolatopsis albispora</name>
    <dbReference type="NCBI Taxonomy" id="1804986"/>
    <lineage>
        <taxon>Bacteria</taxon>
        <taxon>Bacillati</taxon>
        <taxon>Actinomycetota</taxon>
        <taxon>Actinomycetes</taxon>
        <taxon>Pseudonocardiales</taxon>
        <taxon>Pseudonocardiaceae</taxon>
        <taxon>Amycolatopsis</taxon>
    </lineage>
</organism>
<dbReference type="PANTHER" id="PTHR23526:SF4">
    <property type="entry name" value="INTEGRAL MEMBRANE TRANSPORT PROTEIN"/>
    <property type="match status" value="1"/>
</dbReference>
<evidence type="ECO:0000256" key="4">
    <source>
        <dbReference type="ARBA" id="ARBA00023136"/>
    </source>
</evidence>
<keyword evidence="8" id="KW-1185">Reference proteome</keyword>
<dbReference type="GO" id="GO:0005886">
    <property type="term" value="C:plasma membrane"/>
    <property type="evidence" value="ECO:0007669"/>
    <property type="project" value="UniProtKB-SubCell"/>
</dbReference>
<dbReference type="InterPro" id="IPR011701">
    <property type="entry name" value="MFS"/>
</dbReference>
<dbReference type="Proteomes" id="UP000250434">
    <property type="component" value="Chromosome"/>
</dbReference>
<dbReference type="AlphaFoldDB" id="A0A344LJJ0"/>
<evidence type="ECO:0000256" key="2">
    <source>
        <dbReference type="ARBA" id="ARBA00022692"/>
    </source>
</evidence>
<feature type="transmembrane region" description="Helical" evidence="5">
    <location>
        <begin position="229"/>
        <end position="252"/>
    </location>
</feature>
<feature type="domain" description="Major facilitator superfamily (MFS) profile" evidence="6">
    <location>
        <begin position="1"/>
        <end position="377"/>
    </location>
</feature>
<dbReference type="OrthoDB" id="4612864at2"/>
<reference evidence="7 8" key="1">
    <citation type="submission" date="2016-04" db="EMBL/GenBank/DDBJ databases">
        <title>Complete genome sequence and analysis of deep-sea sediment isolate, Amycolatopsis sp. WP1.</title>
        <authorList>
            <person name="Wang H."/>
            <person name="Chen S."/>
            <person name="Wu Q."/>
        </authorList>
    </citation>
    <scope>NUCLEOTIDE SEQUENCE [LARGE SCALE GENOMIC DNA]</scope>
    <source>
        <strain evidence="7 8">WP1</strain>
    </source>
</reference>
<evidence type="ECO:0000259" key="6">
    <source>
        <dbReference type="PROSITE" id="PS50850"/>
    </source>
</evidence>
<dbReference type="Pfam" id="PF07690">
    <property type="entry name" value="MFS_1"/>
    <property type="match status" value="1"/>
</dbReference>
<dbReference type="InterPro" id="IPR052528">
    <property type="entry name" value="Sugar_transport-like"/>
</dbReference>
<sequence>MLSQTALNLARPLLSYRTLALDGGGLAIGLVTASYAVLSLLVALPLGRLVDRTGRTAPVLVLGTALLVLGPLALAWSPAVPWVAASAACLGFGHIVFMVGAQGYIASAVPDTGLDRYFGWFTAAVSAGQMFGPLIAGGLLGTGTGAALGRTGLAAVVASVLAACALPAGIVLMRRRATGVRPVRAAAPGVLSMLRSRGMVPGLFVSLALLGAVDLLTAYLPLIAEDRGVAPLVVGGLLALRSAASIVSRLGLGRLARRWRRHTLIVTSAAGSAVALAVVALPAANVPVMAVALVVGGFLLGLGQPLTMTVVVQAVPQHGRNAALALRLWANRLGQVTVPAAAGLVAGPLGAAGALWLAAAVLTTAATAVALDARTSE</sequence>
<feature type="transmembrane region" description="Helical" evidence="5">
    <location>
        <begin position="351"/>
        <end position="371"/>
    </location>
</feature>
<dbReference type="InterPro" id="IPR020846">
    <property type="entry name" value="MFS_dom"/>
</dbReference>
<feature type="transmembrane region" description="Helical" evidence="5">
    <location>
        <begin position="56"/>
        <end position="76"/>
    </location>
</feature>
<gene>
    <name evidence="7" type="ORF">A4R43_02025</name>
</gene>
<feature type="transmembrane region" description="Helical" evidence="5">
    <location>
        <begin position="82"/>
        <end position="105"/>
    </location>
</feature>
<evidence type="ECO:0000313" key="7">
    <source>
        <dbReference type="EMBL" id="AXB48214.1"/>
    </source>
</evidence>
<dbReference type="InterPro" id="IPR001958">
    <property type="entry name" value="Tet-R_TetA/multi-R_MdtG-like"/>
</dbReference>
<keyword evidence="4 5" id="KW-0472">Membrane</keyword>